<reference evidence="3 4" key="1">
    <citation type="submission" date="2021-05" db="EMBL/GenBank/DDBJ databases">
        <title>Culturable bacteria isolated from Daya Bay.</title>
        <authorList>
            <person name="Zheng W."/>
            <person name="Yu S."/>
            <person name="Huang Y."/>
        </authorList>
    </citation>
    <scope>NUCLEOTIDE SEQUENCE [LARGE SCALE GENOMIC DNA]</scope>
    <source>
        <strain evidence="3 4">DP4N28-5</strain>
    </source>
</reference>
<keyword evidence="1" id="KW-0597">Phosphoprotein</keyword>
<dbReference type="RefSeq" id="WP_218390549.1">
    <property type="nucleotide sequence ID" value="NZ_JAHUZE010000001.1"/>
</dbReference>
<accession>A0ABS6SXI6</accession>
<proteinExistence type="predicted"/>
<gene>
    <name evidence="3" type="ORF">KJP28_01970</name>
</gene>
<dbReference type="PROSITE" id="PS50894">
    <property type="entry name" value="HPT"/>
    <property type="match status" value="1"/>
</dbReference>
<organism evidence="3 4">
    <name type="scientific">Maritimibacter dapengensis</name>
    <dbReference type="NCBI Taxonomy" id="2836868"/>
    <lineage>
        <taxon>Bacteria</taxon>
        <taxon>Pseudomonadati</taxon>
        <taxon>Pseudomonadota</taxon>
        <taxon>Alphaproteobacteria</taxon>
        <taxon>Rhodobacterales</taxon>
        <taxon>Roseobacteraceae</taxon>
        <taxon>Maritimibacter</taxon>
    </lineage>
</organism>
<feature type="modified residue" description="Phosphohistidine" evidence="1">
    <location>
        <position position="49"/>
    </location>
</feature>
<comment type="caution">
    <text evidence="3">The sequence shown here is derived from an EMBL/GenBank/DDBJ whole genome shotgun (WGS) entry which is preliminary data.</text>
</comment>
<protein>
    <submittedName>
        <fullName evidence="3">Hpt domain-containing protein</fullName>
    </submittedName>
</protein>
<evidence type="ECO:0000259" key="2">
    <source>
        <dbReference type="PROSITE" id="PS50894"/>
    </source>
</evidence>
<evidence type="ECO:0000256" key="1">
    <source>
        <dbReference type="PROSITE-ProRule" id="PRU00110"/>
    </source>
</evidence>
<feature type="domain" description="HPt" evidence="2">
    <location>
        <begin position="5"/>
        <end position="106"/>
    </location>
</feature>
<name>A0ABS6SXI6_9RHOB</name>
<evidence type="ECO:0000313" key="3">
    <source>
        <dbReference type="EMBL" id="MBV7377674.1"/>
    </source>
</evidence>
<evidence type="ECO:0000313" key="4">
    <source>
        <dbReference type="Proteomes" id="UP000756530"/>
    </source>
</evidence>
<dbReference type="Proteomes" id="UP000756530">
    <property type="component" value="Unassembled WGS sequence"/>
</dbReference>
<dbReference type="Pfam" id="PF01627">
    <property type="entry name" value="Hpt"/>
    <property type="match status" value="1"/>
</dbReference>
<sequence>MSSTIDDAIGRVRGRFLDLLRERLVVIQSCMSARSSDPAELEQALFVVHKVAGSAGTLGLPNLGEVARTCEEQLLRDLHAGGTISGMGFAYLERFVDFSHSVLEAYSVPAAPLQAVPRAAFGR</sequence>
<dbReference type="InterPro" id="IPR008207">
    <property type="entry name" value="Sig_transdc_His_kin_Hpt_dom"/>
</dbReference>
<dbReference type="EMBL" id="JAHUZE010000001">
    <property type="protein sequence ID" value="MBV7377674.1"/>
    <property type="molecule type" value="Genomic_DNA"/>
</dbReference>
<keyword evidence="4" id="KW-1185">Reference proteome</keyword>